<dbReference type="Pfam" id="PF00005">
    <property type="entry name" value="ABC_tran"/>
    <property type="match status" value="1"/>
</dbReference>
<dbReference type="InterPro" id="IPR003593">
    <property type="entry name" value="AAA+_ATPase"/>
</dbReference>
<dbReference type="EMBL" id="FWXB01000015">
    <property type="protein sequence ID" value="SMC13643.1"/>
    <property type="molecule type" value="Genomic_DNA"/>
</dbReference>
<dbReference type="PANTHER" id="PTHR43820:SF4">
    <property type="entry name" value="HIGH-AFFINITY BRANCHED-CHAIN AMINO ACID TRANSPORT ATP-BINDING PROTEIN LIVF"/>
    <property type="match status" value="1"/>
</dbReference>
<dbReference type="RefSeq" id="WP_085801573.1">
    <property type="nucleotide sequence ID" value="NZ_FWXB01000015.1"/>
</dbReference>
<reference evidence="7 8" key="1">
    <citation type="submission" date="2017-03" db="EMBL/GenBank/DDBJ databases">
        <authorList>
            <person name="Afonso C.L."/>
            <person name="Miller P.J."/>
            <person name="Scott M.A."/>
            <person name="Spackman E."/>
            <person name="Goraichik I."/>
            <person name="Dimitrov K.M."/>
            <person name="Suarez D.L."/>
            <person name="Swayne D.E."/>
        </authorList>
    </citation>
    <scope>NUCLEOTIDE SEQUENCE [LARGE SCALE GENOMIC DNA]</scope>
    <source>
        <strain evidence="7 8">CECT 7745</strain>
    </source>
</reference>
<protein>
    <submittedName>
        <fullName evidence="7">High-affinity branched-chain amino acid transport ATP-binding protein LivF</fullName>
    </submittedName>
</protein>
<keyword evidence="3" id="KW-0547">Nucleotide-binding</keyword>
<dbReference type="PANTHER" id="PTHR43820">
    <property type="entry name" value="HIGH-AFFINITY BRANCHED-CHAIN AMINO ACID TRANSPORT ATP-BINDING PROTEIN LIVF"/>
    <property type="match status" value="1"/>
</dbReference>
<keyword evidence="2" id="KW-0813">Transport</keyword>
<dbReference type="InterPro" id="IPR003439">
    <property type="entry name" value="ABC_transporter-like_ATP-bd"/>
</dbReference>
<evidence type="ECO:0000256" key="5">
    <source>
        <dbReference type="ARBA" id="ARBA00022970"/>
    </source>
</evidence>
<keyword evidence="8" id="KW-1185">Reference proteome</keyword>
<evidence type="ECO:0000313" key="8">
    <source>
        <dbReference type="Proteomes" id="UP000193224"/>
    </source>
</evidence>
<dbReference type="GO" id="GO:0015658">
    <property type="term" value="F:branched-chain amino acid transmembrane transporter activity"/>
    <property type="evidence" value="ECO:0007669"/>
    <property type="project" value="TreeGrafter"/>
</dbReference>
<dbReference type="GO" id="GO:0016887">
    <property type="term" value="F:ATP hydrolysis activity"/>
    <property type="evidence" value="ECO:0007669"/>
    <property type="project" value="InterPro"/>
</dbReference>
<dbReference type="InterPro" id="IPR027417">
    <property type="entry name" value="P-loop_NTPase"/>
</dbReference>
<dbReference type="OrthoDB" id="9806149at2"/>
<evidence type="ECO:0000313" key="7">
    <source>
        <dbReference type="EMBL" id="SMC13643.1"/>
    </source>
</evidence>
<sequence>MSPLLKLEGFKLRYGAVEAVRGIDLEIGTGEIVALLGANGAGKSSTMNGIAGLAPVTEGKVYFDGNDITELPSEEIPISGLTLAPEGRRVFGTLTVDDNLRMGAYAVRDNTSIDASRQHVFDLFPILAERHNQYAGTLSGGQQQMLAIGRALMCNPRLLLLDEPSLGLAPRIVEQVFDLISTLRDQGVTIFLVEQNVAGALEIADRAYMMASGQIIREGSAAAMRASDDMSAAYLGEH</sequence>
<dbReference type="Gene3D" id="3.40.50.300">
    <property type="entry name" value="P-loop containing nucleotide triphosphate hydrolases"/>
    <property type="match status" value="1"/>
</dbReference>
<evidence type="ECO:0000256" key="2">
    <source>
        <dbReference type="ARBA" id="ARBA00022448"/>
    </source>
</evidence>
<name>A0A1X7BVL7_9RHOB</name>
<keyword evidence="5" id="KW-0029">Amino-acid transport</keyword>
<proteinExistence type="inferred from homology"/>
<dbReference type="InterPro" id="IPR052156">
    <property type="entry name" value="BCAA_Transport_ATP-bd_LivF"/>
</dbReference>
<feature type="domain" description="ABC transporter" evidence="6">
    <location>
        <begin position="5"/>
        <end position="237"/>
    </location>
</feature>
<evidence type="ECO:0000259" key="6">
    <source>
        <dbReference type="PROSITE" id="PS50893"/>
    </source>
</evidence>
<evidence type="ECO:0000256" key="4">
    <source>
        <dbReference type="ARBA" id="ARBA00022840"/>
    </source>
</evidence>
<dbReference type="SMART" id="SM00382">
    <property type="entry name" value="AAA"/>
    <property type="match status" value="1"/>
</dbReference>
<accession>A0A1X7BVL7</accession>
<dbReference type="PROSITE" id="PS50893">
    <property type="entry name" value="ABC_TRANSPORTER_2"/>
    <property type="match status" value="1"/>
</dbReference>
<dbReference type="PROSITE" id="PS00211">
    <property type="entry name" value="ABC_TRANSPORTER_1"/>
    <property type="match status" value="1"/>
</dbReference>
<gene>
    <name evidence="7" type="primary">livF_7</name>
    <name evidence="7" type="ORF">ROA7745_03500</name>
</gene>
<dbReference type="SUPFAM" id="SSF52540">
    <property type="entry name" value="P-loop containing nucleoside triphosphate hydrolases"/>
    <property type="match status" value="1"/>
</dbReference>
<evidence type="ECO:0000256" key="1">
    <source>
        <dbReference type="ARBA" id="ARBA00005417"/>
    </source>
</evidence>
<dbReference type="CDD" id="cd03224">
    <property type="entry name" value="ABC_TM1139_LivF_branched"/>
    <property type="match status" value="1"/>
</dbReference>
<evidence type="ECO:0000256" key="3">
    <source>
        <dbReference type="ARBA" id="ARBA00022741"/>
    </source>
</evidence>
<keyword evidence="4 7" id="KW-0067">ATP-binding</keyword>
<dbReference type="Proteomes" id="UP000193224">
    <property type="component" value="Unassembled WGS sequence"/>
</dbReference>
<dbReference type="GO" id="GO:0015807">
    <property type="term" value="P:L-amino acid transport"/>
    <property type="evidence" value="ECO:0007669"/>
    <property type="project" value="TreeGrafter"/>
</dbReference>
<dbReference type="AlphaFoldDB" id="A0A1X7BVL7"/>
<dbReference type="GO" id="GO:0005524">
    <property type="term" value="F:ATP binding"/>
    <property type="evidence" value="ECO:0007669"/>
    <property type="project" value="UniProtKB-KW"/>
</dbReference>
<dbReference type="InterPro" id="IPR017871">
    <property type="entry name" value="ABC_transporter-like_CS"/>
</dbReference>
<organism evidence="7 8">
    <name type="scientific">Roseovarius aestuarii</name>
    <dbReference type="NCBI Taxonomy" id="475083"/>
    <lineage>
        <taxon>Bacteria</taxon>
        <taxon>Pseudomonadati</taxon>
        <taxon>Pseudomonadota</taxon>
        <taxon>Alphaproteobacteria</taxon>
        <taxon>Rhodobacterales</taxon>
        <taxon>Roseobacteraceae</taxon>
        <taxon>Roseovarius</taxon>
    </lineage>
</organism>
<comment type="similarity">
    <text evidence="1">Belongs to the ABC transporter superfamily.</text>
</comment>